<dbReference type="InterPro" id="IPR050901">
    <property type="entry name" value="BP-dep_ABC_trans_perm"/>
</dbReference>
<comment type="subcellular location">
    <subcellularLocation>
        <location evidence="1 7">Cell membrane</location>
        <topology evidence="1 7">Multi-pass membrane protein</topology>
    </subcellularLocation>
</comment>
<evidence type="ECO:0000256" key="2">
    <source>
        <dbReference type="ARBA" id="ARBA00022448"/>
    </source>
</evidence>
<keyword evidence="6 7" id="KW-0472">Membrane</keyword>
<feature type="region of interest" description="Disordered" evidence="8">
    <location>
        <begin position="1"/>
        <end position="26"/>
    </location>
</feature>
<reference evidence="10 11" key="1">
    <citation type="submission" date="2019-06" db="EMBL/GenBank/DDBJ databases">
        <title>Sequencing the genomes of 1000 actinobacteria strains.</title>
        <authorList>
            <person name="Klenk H.-P."/>
        </authorList>
    </citation>
    <scope>NUCLEOTIDE SEQUENCE [LARGE SCALE GENOMIC DNA]</scope>
    <source>
        <strain evidence="10 11">DSM 45671</strain>
    </source>
</reference>
<dbReference type="EMBL" id="VIWU01000001">
    <property type="protein sequence ID" value="TWF77290.1"/>
    <property type="molecule type" value="Genomic_DNA"/>
</dbReference>
<dbReference type="Gene3D" id="1.10.3720.10">
    <property type="entry name" value="MetI-like"/>
    <property type="match status" value="1"/>
</dbReference>
<evidence type="ECO:0000256" key="6">
    <source>
        <dbReference type="ARBA" id="ARBA00023136"/>
    </source>
</evidence>
<proteinExistence type="inferred from homology"/>
<dbReference type="GO" id="GO:0005886">
    <property type="term" value="C:plasma membrane"/>
    <property type="evidence" value="ECO:0007669"/>
    <property type="project" value="UniProtKB-SubCell"/>
</dbReference>
<dbReference type="GO" id="GO:0055085">
    <property type="term" value="P:transmembrane transport"/>
    <property type="evidence" value="ECO:0007669"/>
    <property type="project" value="InterPro"/>
</dbReference>
<comment type="similarity">
    <text evidence="7">Belongs to the binding-protein-dependent transport system permease family.</text>
</comment>
<protein>
    <submittedName>
        <fullName evidence="10">Multiple sugar transport system permease protein</fullName>
    </submittedName>
</protein>
<feature type="transmembrane region" description="Helical" evidence="7">
    <location>
        <begin position="126"/>
        <end position="146"/>
    </location>
</feature>
<dbReference type="InterPro" id="IPR000515">
    <property type="entry name" value="MetI-like"/>
</dbReference>
<keyword evidence="4 7" id="KW-0812">Transmembrane</keyword>
<evidence type="ECO:0000256" key="5">
    <source>
        <dbReference type="ARBA" id="ARBA00022989"/>
    </source>
</evidence>
<dbReference type="SUPFAM" id="SSF161098">
    <property type="entry name" value="MetI-like"/>
    <property type="match status" value="1"/>
</dbReference>
<feature type="transmembrane region" description="Helical" evidence="7">
    <location>
        <begin position="263"/>
        <end position="285"/>
    </location>
</feature>
<feature type="transmembrane region" description="Helical" evidence="7">
    <location>
        <begin position="207"/>
        <end position="232"/>
    </location>
</feature>
<dbReference type="InterPro" id="IPR035906">
    <property type="entry name" value="MetI-like_sf"/>
</dbReference>
<dbReference type="PANTHER" id="PTHR32243:SF18">
    <property type="entry name" value="INNER MEMBRANE ABC TRANSPORTER PERMEASE PROTEIN YCJP"/>
    <property type="match status" value="1"/>
</dbReference>
<evidence type="ECO:0000259" key="9">
    <source>
        <dbReference type="PROSITE" id="PS50928"/>
    </source>
</evidence>
<evidence type="ECO:0000256" key="3">
    <source>
        <dbReference type="ARBA" id="ARBA00022475"/>
    </source>
</evidence>
<feature type="domain" description="ABC transmembrane type-1" evidence="9">
    <location>
        <begin position="93"/>
        <end position="286"/>
    </location>
</feature>
<dbReference type="PANTHER" id="PTHR32243">
    <property type="entry name" value="MALTOSE TRANSPORT SYSTEM PERMEASE-RELATED"/>
    <property type="match status" value="1"/>
</dbReference>
<dbReference type="PROSITE" id="PS50928">
    <property type="entry name" value="ABC_TM1"/>
    <property type="match status" value="1"/>
</dbReference>
<dbReference type="Proteomes" id="UP000321261">
    <property type="component" value="Unassembled WGS sequence"/>
</dbReference>
<evidence type="ECO:0000256" key="4">
    <source>
        <dbReference type="ARBA" id="ARBA00022692"/>
    </source>
</evidence>
<dbReference type="Pfam" id="PF00528">
    <property type="entry name" value="BPD_transp_1"/>
    <property type="match status" value="1"/>
</dbReference>
<accession>A0A561SQZ0</accession>
<dbReference type="AlphaFoldDB" id="A0A561SQZ0"/>
<evidence type="ECO:0000256" key="7">
    <source>
        <dbReference type="RuleBase" id="RU363032"/>
    </source>
</evidence>
<keyword evidence="10" id="KW-0762">Sugar transport</keyword>
<evidence type="ECO:0000256" key="1">
    <source>
        <dbReference type="ARBA" id="ARBA00004651"/>
    </source>
</evidence>
<feature type="transmembrane region" description="Helical" evidence="7">
    <location>
        <begin position="35"/>
        <end position="59"/>
    </location>
</feature>
<feature type="transmembrane region" description="Helical" evidence="7">
    <location>
        <begin position="97"/>
        <end position="119"/>
    </location>
</feature>
<dbReference type="RefSeq" id="WP_147256497.1">
    <property type="nucleotide sequence ID" value="NZ_VIWU01000001.1"/>
</dbReference>
<gene>
    <name evidence="10" type="ORF">FHX44_113195</name>
</gene>
<evidence type="ECO:0000313" key="11">
    <source>
        <dbReference type="Proteomes" id="UP000321261"/>
    </source>
</evidence>
<keyword evidence="3" id="KW-1003">Cell membrane</keyword>
<keyword evidence="11" id="KW-1185">Reference proteome</keyword>
<feature type="transmembrane region" description="Helical" evidence="7">
    <location>
        <begin position="166"/>
        <end position="186"/>
    </location>
</feature>
<evidence type="ECO:0000256" key="8">
    <source>
        <dbReference type="SAM" id="MobiDB-lite"/>
    </source>
</evidence>
<dbReference type="CDD" id="cd06261">
    <property type="entry name" value="TM_PBP2"/>
    <property type="match status" value="1"/>
</dbReference>
<keyword evidence="2 7" id="KW-0813">Transport</keyword>
<sequence>MSTSVTPGALAGTVGAPAGATSSRRARRRRRFRPAVDLPLLALLAAFILPIGWLVVLAVQPGRNIVSPDWEFGFTTANVLELLGPGRPFAAQLGNSLMIVAGTIVLCLVVGSATGYALSRLTMARWVTLTLLALSAVLPLIPPMALVPGLYVTLNSFGLLGTVQGLILLNTVFNLPFAALLMKVYFDGVPGELREAALVDGASELRVFVQVMVPLARSGLAAVAVFVGIMAWNEFLMGLVMTSGGRTSPLTVGIASLVQPYEVAWGSMAAAGALATVPIIVLAVVANRQIISGLTGGAVK</sequence>
<keyword evidence="5 7" id="KW-1133">Transmembrane helix</keyword>
<evidence type="ECO:0000313" key="10">
    <source>
        <dbReference type="EMBL" id="TWF77290.1"/>
    </source>
</evidence>
<name>A0A561SQZ0_9PSEU</name>
<comment type="caution">
    <text evidence="10">The sequence shown here is derived from an EMBL/GenBank/DDBJ whole genome shotgun (WGS) entry which is preliminary data.</text>
</comment>
<dbReference type="OrthoDB" id="7314804at2"/>
<organism evidence="10 11">
    <name type="scientific">Pseudonocardia hierapolitana</name>
    <dbReference type="NCBI Taxonomy" id="1128676"/>
    <lineage>
        <taxon>Bacteria</taxon>
        <taxon>Bacillati</taxon>
        <taxon>Actinomycetota</taxon>
        <taxon>Actinomycetes</taxon>
        <taxon>Pseudonocardiales</taxon>
        <taxon>Pseudonocardiaceae</taxon>
        <taxon>Pseudonocardia</taxon>
    </lineage>
</organism>